<accession>A0A9P6CTM9</accession>
<dbReference type="PANTHER" id="PTHR48079:SF6">
    <property type="entry name" value="NAD(P)-BINDING DOMAIN-CONTAINING PROTEIN-RELATED"/>
    <property type="match status" value="1"/>
</dbReference>
<keyword evidence="3" id="KW-1185">Reference proteome</keyword>
<dbReference type="AlphaFoldDB" id="A0A9P6CTM9"/>
<feature type="domain" description="NAD-dependent epimerase/dehydratase" evidence="1">
    <location>
        <begin position="6"/>
        <end position="135"/>
    </location>
</feature>
<dbReference type="SUPFAM" id="SSF51735">
    <property type="entry name" value="NAD(P)-binding Rossmann-fold domains"/>
    <property type="match status" value="1"/>
</dbReference>
<dbReference type="GO" id="GO:0005737">
    <property type="term" value="C:cytoplasm"/>
    <property type="evidence" value="ECO:0007669"/>
    <property type="project" value="TreeGrafter"/>
</dbReference>
<comment type="caution">
    <text evidence="2">The sequence shown here is derived from an EMBL/GenBank/DDBJ whole genome shotgun (WGS) entry which is preliminary data.</text>
</comment>
<dbReference type="Gene3D" id="3.40.50.720">
    <property type="entry name" value="NAD(P)-binding Rossmann-like Domain"/>
    <property type="match status" value="1"/>
</dbReference>
<protein>
    <submittedName>
        <fullName evidence="2">NAD(P)-binding protein</fullName>
    </submittedName>
</protein>
<sequence>MAGELVVITGVSGNVGFRVLFQALAHGYKARALVRKQSQIEHIKSIPSIEKYADNLEFALVPDFTAPGAFDTHVADATFVVHVAAPLYSTTDVPIDVAEFASTTRNMTKNILEAASKTPTVKRVVITASISALFTGEAMQKDSDVVYSWKSPICKDFITPMPEKAAGPIAYVISKVLAALDVDQYVAEKKPHYSVASIFIGTVIGPNDLFKTATELLKSSNVLAVAPLLGMSFPPIQSVYIHLDDAAMSHIRALTIDLAPGTTRNIVSAYNTVANPDSVRWNDSIDIAKKEFPAALESGVFPLGGAVSTLKALVDSAEDERVLGMKFKPLEVATREVISQYVELVAKA</sequence>
<evidence type="ECO:0000259" key="1">
    <source>
        <dbReference type="Pfam" id="PF01370"/>
    </source>
</evidence>
<dbReference type="EMBL" id="MU155624">
    <property type="protein sequence ID" value="KAF9471773.1"/>
    <property type="molecule type" value="Genomic_DNA"/>
</dbReference>
<dbReference type="Pfam" id="PF01370">
    <property type="entry name" value="Epimerase"/>
    <property type="match status" value="1"/>
</dbReference>
<organism evidence="2 3">
    <name type="scientific">Pholiota conissans</name>
    <dbReference type="NCBI Taxonomy" id="109636"/>
    <lineage>
        <taxon>Eukaryota</taxon>
        <taxon>Fungi</taxon>
        <taxon>Dikarya</taxon>
        <taxon>Basidiomycota</taxon>
        <taxon>Agaricomycotina</taxon>
        <taxon>Agaricomycetes</taxon>
        <taxon>Agaricomycetidae</taxon>
        <taxon>Agaricales</taxon>
        <taxon>Agaricineae</taxon>
        <taxon>Strophariaceae</taxon>
        <taxon>Pholiota</taxon>
    </lineage>
</organism>
<dbReference type="InterPro" id="IPR001509">
    <property type="entry name" value="Epimerase_deHydtase"/>
</dbReference>
<dbReference type="OrthoDB" id="2735536at2759"/>
<proteinExistence type="predicted"/>
<gene>
    <name evidence="2" type="ORF">BDN70DRAFT_938696</name>
</gene>
<evidence type="ECO:0000313" key="2">
    <source>
        <dbReference type="EMBL" id="KAF9471773.1"/>
    </source>
</evidence>
<dbReference type="InterPro" id="IPR036291">
    <property type="entry name" value="NAD(P)-bd_dom_sf"/>
</dbReference>
<dbReference type="InterPro" id="IPR051783">
    <property type="entry name" value="NAD(P)-dependent_oxidoreduct"/>
</dbReference>
<reference evidence="2" key="1">
    <citation type="submission" date="2020-11" db="EMBL/GenBank/DDBJ databases">
        <authorList>
            <consortium name="DOE Joint Genome Institute"/>
            <person name="Ahrendt S."/>
            <person name="Riley R."/>
            <person name="Andreopoulos W."/>
            <person name="Labutti K."/>
            <person name="Pangilinan J."/>
            <person name="Ruiz-Duenas F.J."/>
            <person name="Barrasa J.M."/>
            <person name="Sanchez-Garcia M."/>
            <person name="Camarero S."/>
            <person name="Miyauchi S."/>
            <person name="Serrano A."/>
            <person name="Linde D."/>
            <person name="Babiker R."/>
            <person name="Drula E."/>
            <person name="Ayuso-Fernandez I."/>
            <person name="Pacheco R."/>
            <person name="Padilla G."/>
            <person name="Ferreira P."/>
            <person name="Barriuso J."/>
            <person name="Kellner H."/>
            <person name="Castanera R."/>
            <person name="Alfaro M."/>
            <person name="Ramirez L."/>
            <person name="Pisabarro A.G."/>
            <person name="Kuo A."/>
            <person name="Tritt A."/>
            <person name="Lipzen A."/>
            <person name="He G."/>
            <person name="Yan M."/>
            <person name="Ng V."/>
            <person name="Cullen D."/>
            <person name="Martin F."/>
            <person name="Rosso M.-N."/>
            <person name="Henrissat B."/>
            <person name="Hibbett D."/>
            <person name="Martinez A.T."/>
            <person name="Grigoriev I.V."/>
        </authorList>
    </citation>
    <scope>NUCLEOTIDE SEQUENCE</scope>
    <source>
        <strain evidence="2">CIRM-BRFM 674</strain>
    </source>
</reference>
<dbReference type="Proteomes" id="UP000807469">
    <property type="component" value="Unassembled WGS sequence"/>
</dbReference>
<evidence type="ECO:0000313" key="3">
    <source>
        <dbReference type="Proteomes" id="UP000807469"/>
    </source>
</evidence>
<dbReference type="PANTHER" id="PTHR48079">
    <property type="entry name" value="PROTEIN YEEZ"/>
    <property type="match status" value="1"/>
</dbReference>
<name>A0A9P6CTM9_9AGAR</name>
<dbReference type="GO" id="GO:0004029">
    <property type="term" value="F:aldehyde dehydrogenase (NAD+) activity"/>
    <property type="evidence" value="ECO:0007669"/>
    <property type="project" value="TreeGrafter"/>
</dbReference>